<evidence type="ECO:0000313" key="2">
    <source>
        <dbReference type="EMBL" id="CCD66756.1"/>
    </source>
</evidence>
<dbReference type="OrthoDB" id="5856120at2759"/>
<dbReference type="GeneID" id="3896761"/>
<dbReference type="Bgee" id="WBGene00044477">
    <property type="expression patterns" value="Expressed in larva and 3 other cell types or tissues"/>
</dbReference>
<evidence type="ECO:0000256" key="1">
    <source>
        <dbReference type="SAM" id="Phobius"/>
    </source>
</evidence>
<dbReference type="RefSeq" id="NP_001033410.1">
    <property type="nucleotide sequence ID" value="NM_001038321.1"/>
</dbReference>
<accession>G4S604</accession>
<dbReference type="AGR" id="WB:WBGene00044477"/>
<evidence type="ECO:0000313" key="4">
    <source>
        <dbReference type="WormBase" id="F49F1.14"/>
    </source>
</evidence>
<keyword evidence="1" id="KW-0812">Transmembrane</keyword>
<dbReference type="PANTHER" id="PTHR34149">
    <property type="entry name" value="PROTEIN CBG11905-RELATED"/>
    <property type="match status" value="1"/>
</dbReference>
<dbReference type="Proteomes" id="UP000001940">
    <property type="component" value="Chromosome IV"/>
</dbReference>
<evidence type="ECO:0000313" key="3">
    <source>
        <dbReference type="Proteomes" id="UP000001940"/>
    </source>
</evidence>
<keyword evidence="1" id="KW-1133">Transmembrane helix</keyword>
<dbReference type="WormBase" id="F49F1.14">
    <property type="protein sequence ID" value="CE38826"/>
    <property type="gene ID" value="WBGene00044477"/>
</dbReference>
<dbReference type="CTD" id="3896761"/>
<dbReference type="FunCoup" id="Q400L4">
    <property type="interactions" value="387"/>
</dbReference>
<feature type="transmembrane region" description="Helical" evidence="1">
    <location>
        <begin position="47"/>
        <end position="67"/>
    </location>
</feature>
<feature type="transmembrane region" description="Helical" evidence="1">
    <location>
        <begin position="123"/>
        <end position="145"/>
    </location>
</feature>
<gene>
    <name evidence="2" type="ORF">CELE_F49F1.14</name>
    <name evidence="2 4" type="ORF">F49F1.14</name>
</gene>
<sequence>MLESPDSPVVVWSRPPSLRSLRTGKRVVPGQYVLDEPDTLCVLPSSMRIVCCLLTLLLILSLIAAILNSLQGSSNGSVSYCKRPDEPFRPDILCPRESMFFFYKCCPSSQDHEKSECCAKIRIWLMLAIVCVVLSCLVGICYSIFHYFCRHCRLPSWKSWKSTRLLRSDV</sequence>
<dbReference type="SMR" id="Q400L4"/>
<protein>
    <submittedName>
        <fullName evidence="2">Membrane protein UL56</fullName>
    </submittedName>
</protein>
<proteinExistence type="predicted"/>
<keyword evidence="1" id="KW-0472">Membrane</keyword>
<dbReference type="Pfam" id="PF10853">
    <property type="entry name" value="DUF2650"/>
    <property type="match status" value="1"/>
</dbReference>
<organism evidence="2 3">
    <name type="scientific">Caenorhabditis elegans</name>
    <dbReference type="NCBI Taxonomy" id="6239"/>
    <lineage>
        <taxon>Eukaryota</taxon>
        <taxon>Metazoa</taxon>
        <taxon>Ecdysozoa</taxon>
        <taxon>Nematoda</taxon>
        <taxon>Chromadorea</taxon>
        <taxon>Rhabditida</taxon>
        <taxon>Rhabditina</taxon>
        <taxon>Rhabditomorpha</taxon>
        <taxon>Rhabditoidea</taxon>
        <taxon>Rhabditidae</taxon>
        <taxon>Peloderinae</taxon>
        <taxon>Caenorhabditis</taxon>
    </lineage>
</organism>
<dbReference type="UCSC" id="F49F1.14">
    <property type="organism name" value="c. elegans"/>
</dbReference>
<dbReference type="OMA" id="CAKIRIW"/>
<dbReference type="EMBL" id="BX284604">
    <property type="protein sequence ID" value="CCD66756.1"/>
    <property type="molecule type" value="Genomic_DNA"/>
</dbReference>
<dbReference type="KEGG" id="cel:CELE_F49F1.14"/>
<keyword evidence="3" id="KW-1185">Reference proteome</keyword>
<dbReference type="PaxDb" id="6239-F49F1.14"/>
<name>Q400L4_CAEEL</name>
<reference evidence="2 3" key="1">
    <citation type="journal article" date="1998" name="Science">
        <title>Genome sequence of the nematode C. elegans: a platform for investigating biology.</title>
        <authorList>
            <consortium name="The C. elegans sequencing consortium"/>
            <person name="Sulson J.E."/>
            <person name="Waterston R."/>
        </authorList>
    </citation>
    <scope>NUCLEOTIDE SEQUENCE [LARGE SCALE GENOMIC DNA]</scope>
    <source>
        <strain evidence="2 3">Bristol N2</strain>
    </source>
</reference>
<dbReference type="HOGENOM" id="CLU_1604251_0_0_1"/>
<dbReference type="eggNOG" id="ENOG502SW99">
    <property type="taxonomic scope" value="Eukaryota"/>
</dbReference>
<dbReference type="AlphaFoldDB" id="Q400L4"/>
<dbReference type="InParanoid" id="Q400L4"/>
<dbReference type="PANTHER" id="PTHR34149:SF12">
    <property type="entry name" value="MEMBRANE PROTEIN UL56"/>
    <property type="match status" value="1"/>
</dbReference>
<accession>Q400L4</accession>
<dbReference type="InterPro" id="IPR022559">
    <property type="entry name" value="SUP-1-like"/>
</dbReference>